<organism evidence="1">
    <name type="scientific">marine metagenome</name>
    <dbReference type="NCBI Taxonomy" id="408172"/>
    <lineage>
        <taxon>unclassified sequences</taxon>
        <taxon>metagenomes</taxon>
        <taxon>ecological metagenomes</taxon>
    </lineage>
</organism>
<accession>A0A382G1Q8</accession>
<gene>
    <name evidence="1" type="ORF">METZ01_LOCUS221301</name>
</gene>
<dbReference type="AlphaFoldDB" id="A0A382G1Q8"/>
<protein>
    <submittedName>
        <fullName evidence="1">Uncharacterized protein</fullName>
    </submittedName>
</protein>
<dbReference type="EMBL" id="UINC01052752">
    <property type="protein sequence ID" value="SVB68447.1"/>
    <property type="molecule type" value="Genomic_DNA"/>
</dbReference>
<evidence type="ECO:0000313" key="1">
    <source>
        <dbReference type="EMBL" id="SVB68447.1"/>
    </source>
</evidence>
<proteinExistence type="predicted"/>
<name>A0A382G1Q8_9ZZZZ</name>
<sequence>MNIPKGKNLREASTERNQSIQNYDDIDFSPNQIAFHLTYI</sequence>
<reference evidence="1" key="1">
    <citation type="submission" date="2018-05" db="EMBL/GenBank/DDBJ databases">
        <authorList>
            <person name="Lanie J.A."/>
            <person name="Ng W.-L."/>
            <person name="Kazmierczak K.M."/>
            <person name="Andrzejewski T.M."/>
            <person name="Davidsen T.M."/>
            <person name="Wayne K.J."/>
            <person name="Tettelin H."/>
            <person name="Glass J.I."/>
            <person name="Rusch D."/>
            <person name="Podicherti R."/>
            <person name="Tsui H.-C.T."/>
            <person name="Winkler M.E."/>
        </authorList>
    </citation>
    <scope>NUCLEOTIDE SEQUENCE</scope>
</reference>